<evidence type="ECO:0000256" key="4">
    <source>
        <dbReference type="ARBA" id="ARBA00022729"/>
    </source>
</evidence>
<evidence type="ECO:0000256" key="1">
    <source>
        <dbReference type="ARBA" id="ARBA00008520"/>
    </source>
</evidence>
<keyword evidence="2 5" id="KW-0813">Transport</keyword>
<evidence type="ECO:0000256" key="3">
    <source>
        <dbReference type="ARBA" id="ARBA00022597"/>
    </source>
</evidence>
<name>A0ABY6ZGS9_9BACL</name>
<dbReference type="InterPro" id="IPR006060">
    <property type="entry name" value="Maltose/Cyclodextrin-bd"/>
</dbReference>
<evidence type="ECO:0000256" key="2">
    <source>
        <dbReference type="ARBA" id="ARBA00022448"/>
    </source>
</evidence>
<reference evidence="6" key="1">
    <citation type="submission" date="2022-08" db="EMBL/GenBank/DDBJ databases">
        <title>Alicyclobacillus fastidiosus DSM 17978, complete genome.</title>
        <authorList>
            <person name="Wang Q."/>
            <person name="Cai R."/>
            <person name="Wang Z."/>
        </authorList>
    </citation>
    <scope>NUCLEOTIDE SEQUENCE</scope>
    <source>
        <strain evidence="6">DSM 17978</strain>
    </source>
</reference>
<evidence type="ECO:0000256" key="5">
    <source>
        <dbReference type="RuleBase" id="RU365005"/>
    </source>
</evidence>
<keyword evidence="5" id="KW-1003">Cell membrane</keyword>
<gene>
    <name evidence="6" type="ORF">NZD89_00600</name>
</gene>
<keyword evidence="7" id="KW-1185">Reference proteome</keyword>
<dbReference type="PANTHER" id="PTHR30061">
    <property type="entry name" value="MALTOSE-BINDING PERIPLASMIC PROTEIN"/>
    <property type="match status" value="1"/>
</dbReference>
<feature type="signal peptide" evidence="5">
    <location>
        <begin position="1"/>
        <end position="25"/>
    </location>
</feature>
<dbReference type="CDD" id="cd13586">
    <property type="entry name" value="PBP2_Maltose_binding_like"/>
    <property type="match status" value="1"/>
</dbReference>
<dbReference type="PRINTS" id="PR00181">
    <property type="entry name" value="MALTOSEBP"/>
</dbReference>
<dbReference type="PANTHER" id="PTHR30061:SF50">
    <property type="entry name" value="MALTOSE_MALTODEXTRIN-BINDING PERIPLASMIC PROTEIN"/>
    <property type="match status" value="1"/>
</dbReference>
<dbReference type="EMBL" id="CP104067">
    <property type="protein sequence ID" value="WAH42054.1"/>
    <property type="molecule type" value="Genomic_DNA"/>
</dbReference>
<comment type="similarity">
    <text evidence="1 5">Belongs to the bacterial solute-binding protein 1 family.</text>
</comment>
<evidence type="ECO:0000313" key="7">
    <source>
        <dbReference type="Proteomes" id="UP001164761"/>
    </source>
</evidence>
<proteinExistence type="inferred from homology"/>
<feature type="chain" id="PRO_5044977789" description="Maltodextrin-binding protein" evidence="5">
    <location>
        <begin position="26"/>
        <end position="418"/>
    </location>
</feature>
<keyword evidence="5" id="KW-0472">Membrane</keyword>
<evidence type="ECO:0000313" key="6">
    <source>
        <dbReference type="EMBL" id="WAH42054.1"/>
    </source>
</evidence>
<keyword evidence="5" id="KW-0449">Lipoprotein</keyword>
<keyword evidence="4 5" id="KW-0732">Signal</keyword>
<accession>A0ABY6ZGS9</accession>
<dbReference type="RefSeq" id="WP_268005948.1">
    <property type="nucleotide sequence ID" value="NZ_BSUT01000001.1"/>
</dbReference>
<keyword evidence="3 5" id="KW-0762">Sugar transport</keyword>
<dbReference type="SUPFAM" id="SSF53850">
    <property type="entry name" value="Periplasmic binding protein-like II"/>
    <property type="match status" value="1"/>
</dbReference>
<sequence length="418" mass="44121">MEKRNVKLLALGVLSLAGLLSGCGASTSGSGSSGAGDQTSTSIPKGITLHVLSYWQPEEMTVIKQLAAKWGKEHGDTVVVEQNSATGSDKFSNWAQEVRAGTGPDVAIAMPSDNLGTFYQEGLLAPATLMNPSDYPSQVAEGVKMGGNYYAYPVAAQSVALMYNKKEISTPPTTWNEFVKDANKYGFNMAQEQFYYDYVFLGGMGGYIFKDNNGTLDPNDIGLANSGAVAGFQLLQDMDQKYHWMNPSVDQSVATSQFDNGKVGMFISGPWDVAAAQKAGIQVGVAPIPTLPNGKPGTPLISNLTAIVSDKSKNMAAAQSLAQYLTNSAAELQYFKADADLPALSSLQTNSTITSDPIAKGFVDQLNTAVATPNIAQMQAVYSAQSVIPSILSGKLSAAEGAKQYVNNTKSAISVQQG</sequence>
<dbReference type="Pfam" id="PF13416">
    <property type="entry name" value="SBP_bac_8"/>
    <property type="match status" value="1"/>
</dbReference>
<comment type="subcellular location">
    <subcellularLocation>
        <location evidence="5">Cell membrane</location>
        <topology evidence="5">Lipid-anchor</topology>
    </subcellularLocation>
</comment>
<protein>
    <recommendedName>
        <fullName evidence="5">Maltodextrin-binding protein</fullName>
    </recommendedName>
</protein>
<organism evidence="6 7">
    <name type="scientific">Alicyclobacillus fastidiosus</name>
    <dbReference type="NCBI Taxonomy" id="392011"/>
    <lineage>
        <taxon>Bacteria</taxon>
        <taxon>Bacillati</taxon>
        <taxon>Bacillota</taxon>
        <taxon>Bacilli</taxon>
        <taxon>Bacillales</taxon>
        <taxon>Alicyclobacillaceae</taxon>
        <taxon>Alicyclobacillus</taxon>
    </lineage>
</organism>
<dbReference type="Gene3D" id="3.40.190.10">
    <property type="entry name" value="Periplasmic binding protein-like II"/>
    <property type="match status" value="2"/>
</dbReference>
<dbReference type="Proteomes" id="UP001164761">
    <property type="component" value="Chromosome"/>
</dbReference>
<dbReference type="InterPro" id="IPR006059">
    <property type="entry name" value="SBP"/>
</dbReference>
<dbReference type="PROSITE" id="PS51257">
    <property type="entry name" value="PROKAR_LIPOPROTEIN"/>
    <property type="match status" value="1"/>
</dbReference>